<sequence>MNPREPKLSFQAQLQTGSPEDWESLWKADPHAVFFQHPAWASALTAAFPKWSLHSVVLTQEGEPVGLLPYFEFKKLGARQIVSLPFGTYGGPVQKPLPEDFAGAAAEAMVSCLANEASRLARFEMTVGPTSNAKQAALLQHFGNHQEPAHTHLIDLSQGFDHLWNKAYDKETRTCVRKAEREGVTVSVERGGAALDELHRLYLIQSQAWGTAPLDREVLGRVMDTLGERASLWIAKRQGQTYVGVLTLTDGEKEIIPWVSGTDPEGRRFRASHILYNAMIEDACNRGYASMNFGSSAGNPGIEAFKVSFGAERTELLKFSFEAAWLSKARRLKGALRGGR</sequence>
<dbReference type="SUPFAM" id="SSF55729">
    <property type="entry name" value="Acyl-CoA N-acyltransferases (Nat)"/>
    <property type="match status" value="2"/>
</dbReference>
<gene>
    <name evidence="2" type="ORF">HKN21_08150</name>
</gene>
<keyword evidence="2" id="KW-0808">Transferase</keyword>
<name>A0A7Y2E955_UNCEI</name>
<dbReference type="EMBL" id="JABDJR010000319">
    <property type="protein sequence ID" value="NNF06717.1"/>
    <property type="molecule type" value="Genomic_DNA"/>
</dbReference>
<dbReference type="Pfam" id="PF13480">
    <property type="entry name" value="Acetyltransf_6"/>
    <property type="match status" value="1"/>
</dbReference>
<evidence type="ECO:0000259" key="1">
    <source>
        <dbReference type="Pfam" id="PF13480"/>
    </source>
</evidence>
<evidence type="ECO:0000313" key="3">
    <source>
        <dbReference type="Proteomes" id="UP000547674"/>
    </source>
</evidence>
<dbReference type="Proteomes" id="UP000547674">
    <property type="component" value="Unassembled WGS sequence"/>
</dbReference>
<proteinExistence type="predicted"/>
<comment type="caution">
    <text evidence="2">The sequence shown here is derived from an EMBL/GenBank/DDBJ whole genome shotgun (WGS) entry which is preliminary data.</text>
</comment>
<dbReference type="Gene3D" id="3.40.630.30">
    <property type="match status" value="1"/>
</dbReference>
<dbReference type="InterPro" id="IPR050644">
    <property type="entry name" value="PG_Glycine_Bridge_Synth"/>
</dbReference>
<dbReference type="InterPro" id="IPR016181">
    <property type="entry name" value="Acyl_CoA_acyltransferase"/>
</dbReference>
<organism evidence="2 3">
    <name type="scientific">Eiseniibacteriota bacterium</name>
    <dbReference type="NCBI Taxonomy" id="2212470"/>
    <lineage>
        <taxon>Bacteria</taxon>
        <taxon>Candidatus Eiseniibacteriota</taxon>
    </lineage>
</organism>
<reference evidence="2 3" key="1">
    <citation type="submission" date="2020-03" db="EMBL/GenBank/DDBJ databases">
        <title>Metabolic flexibility allows generalist bacteria to become dominant in a frequently disturbed ecosystem.</title>
        <authorList>
            <person name="Chen Y.-J."/>
            <person name="Leung P.M."/>
            <person name="Bay S.K."/>
            <person name="Hugenholtz P."/>
            <person name="Kessler A.J."/>
            <person name="Shelley G."/>
            <person name="Waite D.W."/>
            <person name="Cook P.L."/>
            <person name="Greening C."/>
        </authorList>
    </citation>
    <scope>NUCLEOTIDE SEQUENCE [LARGE SCALE GENOMIC DNA]</scope>
    <source>
        <strain evidence="2">SS_bin_28</strain>
    </source>
</reference>
<dbReference type="GO" id="GO:0016740">
    <property type="term" value="F:transferase activity"/>
    <property type="evidence" value="ECO:0007669"/>
    <property type="project" value="UniProtKB-KW"/>
</dbReference>
<protein>
    <submittedName>
        <fullName evidence="2">GNAT family N-acetyltransferase</fullName>
    </submittedName>
</protein>
<dbReference type="PANTHER" id="PTHR36174:SF1">
    <property type="entry name" value="LIPID II:GLYCINE GLYCYLTRANSFERASE"/>
    <property type="match status" value="1"/>
</dbReference>
<dbReference type="AlphaFoldDB" id="A0A7Y2E955"/>
<dbReference type="PANTHER" id="PTHR36174">
    <property type="entry name" value="LIPID II:GLYCINE GLYCYLTRANSFERASE"/>
    <property type="match status" value="1"/>
</dbReference>
<feature type="domain" description="BioF2-like acetyltransferase" evidence="1">
    <location>
        <begin position="170"/>
        <end position="295"/>
    </location>
</feature>
<evidence type="ECO:0000313" key="2">
    <source>
        <dbReference type="EMBL" id="NNF06717.1"/>
    </source>
</evidence>
<accession>A0A7Y2E955</accession>
<dbReference type="InterPro" id="IPR038740">
    <property type="entry name" value="BioF2-like_GNAT_dom"/>
</dbReference>